<dbReference type="PANTHER" id="PTHR23095">
    <property type="entry name" value="PARANEOPLASTIC ANTIGEN"/>
    <property type="match status" value="1"/>
</dbReference>
<accession>A0A8J6DHA0</accession>
<protein>
    <submittedName>
        <fullName evidence="3">Paraneoplastic antigen-like protein 5</fullName>
    </submittedName>
</protein>
<dbReference type="InterPro" id="IPR048270">
    <property type="entry name" value="PNMA_C"/>
</dbReference>
<dbReference type="AlphaFoldDB" id="A0A8J6DHA0"/>
<reference evidence="3" key="1">
    <citation type="journal article" date="2021" name="Evol. Appl.">
        <title>The genome of the Pyrenean desman and the effects of bottlenecks and inbreeding on the genomic landscape of an endangered species.</title>
        <authorList>
            <person name="Escoda L."/>
            <person name="Castresana J."/>
        </authorList>
    </citation>
    <scope>NUCLEOTIDE SEQUENCE</scope>
    <source>
        <strain evidence="3">IBE-C5619</strain>
    </source>
</reference>
<evidence type="ECO:0000256" key="1">
    <source>
        <dbReference type="SAM" id="MobiDB-lite"/>
    </source>
</evidence>
<dbReference type="OrthoDB" id="115435at2759"/>
<name>A0A8J6DHA0_GALPY</name>
<dbReference type="Pfam" id="PF14893">
    <property type="entry name" value="PNMA"/>
    <property type="match status" value="1"/>
</dbReference>
<feature type="domain" description="Paraneoplastic antigen Ma-like C-terminal" evidence="2">
    <location>
        <begin position="9"/>
        <end position="169"/>
    </location>
</feature>
<dbReference type="InterPro" id="IPR026523">
    <property type="entry name" value="PNMA"/>
</dbReference>
<gene>
    <name evidence="3" type="ORF">J0S82_006166</name>
</gene>
<proteinExistence type="predicted"/>
<dbReference type="Proteomes" id="UP000700334">
    <property type="component" value="Unassembled WGS sequence"/>
</dbReference>
<keyword evidence="4" id="KW-1185">Reference proteome</keyword>
<evidence type="ECO:0000313" key="4">
    <source>
        <dbReference type="Proteomes" id="UP000700334"/>
    </source>
</evidence>
<evidence type="ECO:0000313" key="3">
    <source>
        <dbReference type="EMBL" id="KAG8505943.1"/>
    </source>
</evidence>
<organism evidence="3 4">
    <name type="scientific">Galemys pyrenaicus</name>
    <name type="common">Iberian desman</name>
    <name type="synonym">Pyrenean desman</name>
    <dbReference type="NCBI Taxonomy" id="202257"/>
    <lineage>
        <taxon>Eukaryota</taxon>
        <taxon>Metazoa</taxon>
        <taxon>Chordata</taxon>
        <taxon>Craniata</taxon>
        <taxon>Vertebrata</taxon>
        <taxon>Euteleostomi</taxon>
        <taxon>Mammalia</taxon>
        <taxon>Eutheria</taxon>
        <taxon>Laurasiatheria</taxon>
        <taxon>Eulipotyphla</taxon>
        <taxon>Talpidae</taxon>
        <taxon>Galemys</taxon>
    </lineage>
</organism>
<feature type="region of interest" description="Disordered" evidence="1">
    <location>
        <begin position="182"/>
        <end position="294"/>
    </location>
</feature>
<comment type="caution">
    <text evidence="3">The sequence shown here is derived from an EMBL/GenBank/DDBJ whole genome shotgun (WGS) entry which is preliminary data.</text>
</comment>
<dbReference type="EMBL" id="JAGFMF010012202">
    <property type="protein sequence ID" value="KAG8505943.1"/>
    <property type="molecule type" value="Genomic_DNA"/>
</dbReference>
<dbReference type="PANTHER" id="PTHR23095:SF4">
    <property type="entry name" value="PARANEOPLASTIC ANTIGEN-LIKE PROTEIN 5"/>
    <property type="match status" value="1"/>
</dbReference>
<feature type="compositionally biased region" description="Low complexity" evidence="1">
    <location>
        <begin position="210"/>
        <end position="219"/>
    </location>
</feature>
<sequence>MWYRKLKVFSGNMEPAADDENFEVWLEQITEMMALWQVSEAEKRRRLLESLRGPALAIMRVLRANDEAITVRQCLDALKQIFGNKEDCRTSQFKFLQTFPQAGERNSAFLLRLEPLLQKAVQSSPLSARSTDTIRLKHMLARTAATPALRGKLELLDQRGCPPTFLELMKLIRDEEEWETTMAVTREKQGQVGRSRRASDRQDGEESSVPAPQAPAAPQEGLFQDSSTQTVREGMGLAMKRSRSSSCSGGEEEELSQAVGPPGVSPPPAKQRPQLSVEESGNELGAGAMSHPEP</sequence>
<evidence type="ECO:0000259" key="2">
    <source>
        <dbReference type="Pfam" id="PF14893"/>
    </source>
</evidence>